<dbReference type="PANTHER" id="PTHR45919">
    <property type="entry name" value="GDP-MAN:MAN(3)GLCNAC(2)-PP-DOL ALPHA-1,2-MANNOSYLTRANSFERASE"/>
    <property type="match status" value="1"/>
</dbReference>
<keyword evidence="9 12" id="KW-1133">Transmembrane helix</keyword>
<evidence type="ECO:0000256" key="3">
    <source>
        <dbReference type="ARBA" id="ARBA00012645"/>
    </source>
</evidence>
<dbReference type="AlphaFoldDB" id="A0AAV9MTM6"/>
<protein>
    <recommendedName>
        <fullName evidence="4 12">GDP-Man:Man(3)GlcNAc(2)-PP-Dol alpha-1,2-mannosyltransferase</fullName>
        <ecNumber evidence="3 12">2.4.1.131</ecNumber>
    </recommendedName>
</protein>
<evidence type="ECO:0000256" key="8">
    <source>
        <dbReference type="ARBA" id="ARBA00022824"/>
    </source>
</evidence>
<name>A0AAV9MTM6_9EURO</name>
<feature type="transmembrane region" description="Helical" evidence="12">
    <location>
        <begin position="6"/>
        <end position="24"/>
    </location>
</feature>
<evidence type="ECO:0000313" key="15">
    <source>
        <dbReference type="EMBL" id="KAK5044972.1"/>
    </source>
</evidence>
<keyword evidence="8 12" id="KW-0256">Endoplasmic reticulum</keyword>
<dbReference type="Proteomes" id="UP001358417">
    <property type="component" value="Unassembled WGS sequence"/>
</dbReference>
<dbReference type="InterPro" id="IPR001296">
    <property type="entry name" value="Glyco_trans_1"/>
</dbReference>
<dbReference type="GeneID" id="89978502"/>
<keyword evidence="5 12" id="KW-0328">Glycosyltransferase</keyword>
<evidence type="ECO:0000256" key="2">
    <source>
        <dbReference type="ARBA" id="ARBA00004922"/>
    </source>
</evidence>
<evidence type="ECO:0000313" key="16">
    <source>
        <dbReference type="Proteomes" id="UP001358417"/>
    </source>
</evidence>
<evidence type="ECO:0000256" key="7">
    <source>
        <dbReference type="ARBA" id="ARBA00022692"/>
    </source>
</evidence>
<dbReference type="EC" id="2.4.1.131" evidence="3 12"/>
<keyword evidence="10 12" id="KW-0472">Membrane</keyword>
<dbReference type="PANTHER" id="PTHR45919:SF1">
    <property type="entry name" value="GDP-MAN:MAN(3)GLCNAC(2)-PP-DOL ALPHA-1,2-MANNOSYLTRANSFERASE"/>
    <property type="match status" value="1"/>
</dbReference>
<comment type="function">
    <text evidence="12">GDP-Man:Man(3)GlcNAc(2)-PP-Dol alpha-1,2-mannosyltransferase that operates in the biosynthetic pathway of dolichol-linked oligosaccharides, the glycan precursors employed in protein asparagine (N)-glycosylation. The assembly of dolichol-linked oligosaccharides begins on the cytosolic side of the endoplasmic reticulum membrane and finishes in its lumen. The sequential addition of sugars to dolichol pyrophosphate produces dolichol-linked oligosaccharides containing fourteen sugars, including two GlcNAcs, nine mannoses and three glucoses. Once assembled, the oligosaccharide is transferred from the lipid to nascent proteins by oligosaccharyltransferases. Catalyzes, on the cytoplasmic face of the endoplasmic reticulum, the addition of the fourth and fifth mannose residues to the dolichol-linked oligosaccharide chain, to produce Man(5)GlcNAc(2)-PP-dolichol core oligosaccharide.</text>
</comment>
<dbReference type="InterPro" id="IPR031814">
    <property type="entry name" value="ALG11_N"/>
</dbReference>
<dbReference type="InterPro" id="IPR038013">
    <property type="entry name" value="ALG11"/>
</dbReference>
<dbReference type="Gene3D" id="3.40.50.2000">
    <property type="entry name" value="Glycogen Phosphorylase B"/>
    <property type="match status" value="1"/>
</dbReference>
<evidence type="ECO:0000259" key="14">
    <source>
        <dbReference type="Pfam" id="PF15924"/>
    </source>
</evidence>
<evidence type="ECO:0000256" key="5">
    <source>
        <dbReference type="ARBA" id="ARBA00022676"/>
    </source>
</evidence>
<keyword evidence="6 12" id="KW-0808">Transferase</keyword>
<comment type="caution">
    <text evidence="15">The sequence shown here is derived from an EMBL/GenBank/DDBJ whole genome shotgun (WGS) entry which is preliminary data.</text>
</comment>
<evidence type="ECO:0000256" key="12">
    <source>
        <dbReference type="RuleBase" id="RU367051"/>
    </source>
</evidence>
<dbReference type="CDD" id="cd03806">
    <property type="entry name" value="GT4_ALG11-like"/>
    <property type="match status" value="1"/>
</dbReference>
<keyword evidence="7 12" id="KW-0812">Transmembrane</keyword>
<dbReference type="SUPFAM" id="SSF53756">
    <property type="entry name" value="UDP-Glycosyltransferase/glycogen phosphorylase"/>
    <property type="match status" value="1"/>
</dbReference>
<evidence type="ECO:0000259" key="13">
    <source>
        <dbReference type="Pfam" id="PF00534"/>
    </source>
</evidence>
<evidence type="ECO:0000256" key="6">
    <source>
        <dbReference type="ARBA" id="ARBA00022679"/>
    </source>
</evidence>
<dbReference type="Pfam" id="PF15924">
    <property type="entry name" value="ALG11_N"/>
    <property type="match status" value="1"/>
</dbReference>
<dbReference type="GO" id="GO:0006487">
    <property type="term" value="P:protein N-linked glycosylation"/>
    <property type="evidence" value="ECO:0007669"/>
    <property type="project" value="TreeGrafter"/>
</dbReference>
<evidence type="ECO:0000256" key="1">
    <source>
        <dbReference type="ARBA" id="ARBA00004389"/>
    </source>
</evidence>
<proteinExistence type="inferred from homology"/>
<keyword evidence="16" id="KW-1185">Reference proteome</keyword>
<evidence type="ECO:0000256" key="9">
    <source>
        <dbReference type="ARBA" id="ARBA00022989"/>
    </source>
</evidence>
<evidence type="ECO:0000256" key="4">
    <source>
        <dbReference type="ARBA" id="ARBA00022018"/>
    </source>
</evidence>
<comment type="catalytic activity">
    <reaction evidence="11 12">
        <text>an alpha-D-Man-(1-&gt;3)-[alpha-D-Man-(1-&gt;6)]-beta-D-Man-(1-&gt;4)-beta-D-GlcNAc-(1-&gt;4)-alpha-D-GlcNAc-diphospho-di-trans,poly-cis-dolichol + 2 GDP-alpha-D-mannose = an alpha-D-Man-(1-&gt;2)-alpha-D-Man-(1-&gt;2)-alpha-D-Man-(1-&gt;3)-[alpha-D-Man-(1-&gt;6)]-beta-D-Man-(1-&gt;4)-beta-D-GlcNAc-(1-&gt;4)-alpha-D-GlcNAc-diphospho-di-trans,poly-cis-dolichol + 2 GDP + 2 H(+)</text>
        <dbReference type="Rhea" id="RHEA:29523"/>
        <dbReference type="Rhea" id="RHEA-COMP:19515"/>
        <dbReference type="Rhea" id="RHEA-COMP:19516"/>
        <dbReference type="ChEBI" id="CHEBI:15378"/>
        <dbReference type="ChEBI" id="CHEBI:57527"/>
        <dbReference type="ChEBI" id="CHEBI:58189"/>
        <dbReference type="ChEBI" id="CHEBI:132511"/>
        <dbReference type="ChEBI" id="CHEBI:132515"/>
        <dbReference type="EC" id="2.4.1.131"/>
    </reaction>
    <physiologicalReaction direction="left-to-right" evidence="11 12">
        <dbReference type="Rhea" id="RHEA:29524"/>
    </physiologicalReaction>
</comment>
<evidence type="ECO:0000256" key="11">
    <source>
        <dbReference type="ARBA" id="ARBA00045065"/>
    </source>
</evidence>
<dbReference type="GO" id="GO:0004377">
    <property type="term" value="F:GDP-Man:Man(3)GlcNAc(2)-PP-Dol alpha-1,2-mannosyltransferase activity"/>
    <property type="evidence" value="ECO:0007669"/>
    <property type="project" value="UniProtKB-UniRule"/>
</dbReference>
<organism evidence="15 16">
    <name type="scientific">Exophiala bonariae</name>
    <dbReference type="NCBI Taxonomy" id="1690606"/>
    <lineage>
        <taxon>Eukaryota</taxon>
        <taxon>Fungi</taxon>
        <taxon>Dikarya</taxon>
        <taxon>Ascomycota</taxon>
        <taxon>Pezizomycotina</taxon>
        <taxon>Eurotiomycetes</taxon>
        <taxon>Chaetothyriomycetidae</taxon>
        <taxon>Chaetothyriales</taxon>
        <taxon>Herpotrichiellaceae</taxon>
        <taxon>Exophiala</taxon>
    </lineage>
</organism>
<feature type="domain" description="Glycosyl transferase family 1" evidence="13">
    <location>
        <begin position="333"/>
        <end position="498"/>
    </location>
</feature>
<reference evidence="15 16" key="1">
    <citation type="submission" date="2023-08" db="EMBL/GenBank/DDBJ databases">
        <title>Black Yeasts Isolated from many extreme environments.</title>
        <authorList>
            <person name="Coleine C."/>
            <person name="Stajich J.E."/>
            <person name="Selbmann L."/>
        </authorList>
    </citation>
    <scope>NUCLEOTIDE SEQUENCE [LARGE SCALE GENOMIC DNA]</scope>
    <source>
        <strain evidence="15 16">CCFEE 5792</strain>
    </source>
</reference>
<comment type="subcellular location">
    <subcellularLocation>
        <location evidence="1">Endoplasmic reticulum membrane</location>
        <topology evidence="1">Single-pass membrane protein</topology>
    </subcellularLocation>
</comment>
<comment type="pathway">
    <text evidence="2 12">Protein modification; protein glycosylation.</text>
</comment>
<feature type="domain" description="ALG11 mannosyltransferase N-terminal" evidence="14">
    <location>
        <begin position="93"/>
        <end position="299"/>
    </location>
</feature>
<gene>
    <name evidence="15" type="ORF">LTR84_010344</name>
</gene>
<comment type="similarity">
    <text evidence="12">Belongs to the glycosyltransferase group 1 family. Glycosyltransferase 4 subfamily.</text>
</comment>
<accession>A0AAV9MTM6</accession>
<dbReference type="RefSeq" id="XP_064700616.1">
    <property type="nucleotide sequence ID" value="XM_064853881.1"/>
</dbReference>
<dbReference type="GO" id="GO:0005789">
    <property type="term" value="C:endoplasmic reticulum membrane"/>
    <property type="evidence" value="ECO:0007669"/>
    <property type="project" value="UniProtKB-SubCell"/>
</dbReference>
<dbReference type="Pfam" id="PF00534">
    <property type="entry name" value="Glycos_transf_1"/>
    <property type="match status" value="1"/>
</dbReference>
<sequence>MATSMLLALLATIPLVPIISLWLVKVLTRAIGWSLESQGRDRRAAIVAKIEKDRNAVAEGHNLFPDVEDGWEKIESTGSAENGQPLRDSWSGIVGFFHPFCNAGGGGERVLWAAIAATQRRWPNAICAVYTGDHDIDRSVLVSTVKNRFNITLQEHSLVFIYLSRRRFVLASTYPSFTLLGQSLGSMFLAYEAFQLLVPDIFIDTMGYAFAVAFCKYLFPKIPTAAYVHYPTISTDMLESLDDTTGGKGMHSGAGTGLKGKGKKNYWRIFARLYGWVGRQIDVVVCNSTWTQGHIMQLWKPKMESSSFATIIYPPCPVEELQAKIKVTPESEKARDECVLYIAQFRPEKNHSLILRSFAKYYHNSRSKVKPKLVLIGSVRANTPDEKHIYKLRLEARELKINDATTFICDAPFLVILEHLQKCSIITNGMYSEHFGIGNVEGLAAGLIPVVHNSGGPKMDIVVPYEGEIIGYLAETDQEFAEAFEKVASLDAQKRYAMRLRGRASTERFTEAVFAKKWIEQMDKLVQMQSSR</sequence>
<dbReference type="EMBL" id="JAVRRD010000041">
    <property type="protein sequence ID" value="KAK5044972.1"/>
    <property type="molecule type" value="Genomic_DNA"/>
</dbReference>
<evidence type="ECO:0000256" key="10">
    <source>
        <dbReference type="ARBA" id="ARBA00023136"/>
    </source>
</evidence>